<reference evidence="2" key="1">
    <citation type="submission" date="2016-05" db="EMBL/GenBank/DDBJ databases">
        <authorList>
            <person name="Lavstsen T."/>
            <person name="Jespersen J.S."/>
        </authorList>
    </citation>
    <scope>NUCLEOTIDE SEQUENCE</scope>
    <source>
        <tissue evidence="2">Brain</tissue>
    </source>
</reference>
<feature type="transmembrane region" description="Helical" evidence="1">
    <location>
        <begin position="45"/>
        <end position="65"/>
    </location>
</feature>
<keyword evidence="1" id="KW-0812">Transmembrane</keyword>
<feature type="non-terminal residue" evidence="2">
    <location>
        <position position="1"/>
    </location>
</feature>
<organism evidence="2">
    <name type="scientific">Nothobranchius korthausae</name>
    <dbReference type="NCBI Taxonomy" id="1143690"/>
    <lineage>
        <taxon>Eukaryota</taxon>
        <taxon>Metazoa</taxon>
        <taxon>Chordata</taxon>
        <taxon>Craniata</taxon>
        <taxon>Vertebrata</taxon>
        <taxon>Euteleostomi</taxon>
        <taxon>Actinopterygii</taxon>
        <taxon>Neopterygii</taxon>
        <taxon>Teleostei</taxon>
        <taxon>Neoteleostei</taxon>
        <taxon>Acanthomorphata</taxon>
        <taxon>Ovalentaria</taxon>
        <taxon>Atherinomorphae</taxon>
        <taxon>Cyprinodontiformes</taxon>
        <taxon>Nothobranchiidae</taxon>
        <taxon>Nothobranchius</taxon>
    </lineage>
</organism>
<evidence type="ECO:0000256" key="1">
    <source>
        <dbReference type="SAM" id="Phobius"/>
    </source>
</evidence>
<proteinExistence type="predicted"/>
<reference evidence="2" key="2">
    <citation type="submission" date="2016-06" db="EMBL/GenBank/DDBJ databases">
        <title>The genome of a short-lived fish provides insights into sex chromosome evolution and the genetic control of aging.</title>
        <authorList>
            <person name="Reichwald K."/>
            <person name="Felder M."/>
            <person name="Petzold A."/>
            <person name="Koch P."/>
            <person name="Groth M."/>
            <person name="Platzer M."/>
        </authorList>
    </citation>
    <scope>NUCLEOTIDE SEQUENCE</scope>
    <source>
        <tissue evidence="2">Brain</tissue>
    </source>
</reference>
<sequence length="76" mass="8094">HASSMSLGWFSRTVSILVAGMPLRIAKSFMSLHPSVSAMSRMRGWTSTIGIGSSLIGFLSFVSYIKRQITGATGAV</sequence>
<gene>
    <name evidence="2" type="primary">BX530070.1</name>
</gene>
<keyword evidence="1" id="KW-1133">Transmembrane helix</keyword>
<feature type="non-terminal residue" evidence="2">
    <location>
        <position position="76"/>
    </location>
</feature>
<accession>A0A1A8G814</accession>
<feature type="transmembrane region" description="Helical" evidence="1">
    <location>
        <begin position="7"/>
        <end position="25"/>
    </location>
</feature>
<dbReference type="EMBL" id="HAEB01021318">
    <property type="protein sequence ID" value="SBQ67845.1"/>
    <property type="molecule type" value="Transcribed_RNA"/>
</dbReference>
<protein>
    <submittedName>
        <fullName evidence="2">Uncharacterized protein</fullName>
    </submittedName>
</protein>
<evidence type="ECO:0000313" key="2">
    <source>
        <dbReference type="EMBL" id="SBQ67845.1"/>
    </source>
</evidence>
<name>A0A1A8G814_9TELE</name>
<dbReference type="AlphaFoldDB" id="A0A1A8G814"/>
<keyword evidence="1" id="KW-0472">Membrane</keyword>